<evidence type="ECO:0000256" key="2">
    <source>
        <dbReference type="SAM" id="MobiDB-lite"/>
    </source>
</evidence>
<evidence type="ECO:0000256" key="1">
    <source>
        <dbReference type="SAM" id="Coils"/>
    </source>
</evidence>
<comment type="caution">
    <text evidence="3">The sequence shown here is derived from an EMBL/GenBank/DDBJ whole genome shotgun (WGS) entry which is preliminary data.</text>
</comment>
<evidence type="ECO:0000313" key="3">
    <source>
        <dbReference type="EMBL" id="MBF0877627.1"/>
    </source>
</evidence>
<evidence type="ECO:0008006" key="5">
    <source>
        <dbReference type="Google" id="ProtNLM"/>
    </source>
</evidence>
<evidence type="ECO:0000313" key="4">
    <source>
        <dbReference type="Proteomes" id="UP000630952"/>
    </source>
</evidence>
<feature type="compositionally biased region" description="Low complexity" evidence="2">
    <location>
        <begin position="459"/>
        <end position="468"/>
    </location>
</feature>
<keyword evidence="4" id="KW-1185">Reference proteome</keyword>
<keyword evidence="1" id="KW-0175">Coiled coil</keyword>
<dbReference type="EMBL" id="JABCQO010000012">
    <property type="protein sequence ID" value="MBF0877627.1"/>
    <property type="molecule type" value="Genomic_DNA"/>
</dbReference>
<organism evidence="3 4">
    <name type="scientific">Gluconobacter cerevisiae</name>
    <dbReference type="NCBI Taxonomy" id="1379734"/>
    <lineage>
        <taxon>Bacteria</taxon>
        <taxon>Pseudomonadati</taxon>
        <taxon>Pseudomonadota</taxon>
        <taxon>Alphaproteobacteria</taxon>
        <taxon>Acetobacterales</taxon>
        <taxon>Acetobacteraceae</taxon>
        <taxon>Gluconobacter</taxon>
    </lineage>
</organism>
<dbReference type="RefSeq" id="WP_194255948.1">
    <property type="nucleotide sequence ID" value="NZ_JABCQO010000012.1"/>
</dbReference>
<feature type="region of interest" description="Disordered" evidence="2">
    <location>
        <begin position="446"/>
        <end position="484"/>
    </location>
</feature>
<gene>
    <name evidence="3" type="ORF">HKD21_12335</name>
</gene>
<reference evidence="3" key="1">
    <citation type="submission" date="2020-04" db="EMBL/GenBank/DDBJ databases">
        <authorList>
            <person name="Sombolestani A."/>
        </authorList>
    </citation>
    <scope>NUCLEOTIDE SEQUENCE</scope>
    <source>
        <strain evidence="3">LMG 27748</strain>
    </source>
</reference>
<proteinExistence type="predicted"/>
<reference evidence="3" key="2">
    <citation type="submission" date="2020-11" db="EMBL/GenBank/DDBJ databases">
        <title>Description of novel Gluconobacter species.</title>
        <authorList>
            <person name="Cleenwerck I."/>
            <person name="Cnockaert M."/>
            <person name="Borremans W."/>
            <person name="Wieme A.D."/>
            <person name="De Vuyst L."/>
            <person name="Vandamme P."/>
        </authorList>
    </citation>
    <scope>NUCLEOTIDE SEQUENCE</scope>
    <source>
        <strain evidence="3">LMG 27748</strain>
    </source>
</reference>
<accession>A0ABR9YGI4</accession>
<feature type="coiled-coil region" evidence="1">
    <location>
        <begin position="225"/>
        <end position="258"/>
    </location>
</feature>
<sequence length="484" mass="53368">MAIFAAVRAGALKSIGTGRGGILSTEYHAKRLDPVSQKRHVRDSDPIAWSKAEGPTDYVEAFKAHKRATGASERKGADLGMEFKVVVSPEWLAETGDPHDAANPRVQQLVDEAKAWAESWGGAGAVWGLRYDTDEKGSGVVDVFMSPVREQRHKSGKSKPVISCRKAKEELLASERALEPDLKTSGAAMQSSWARWARERLDRRLERGKPKIETGAVHQNADLYARIAEQKEADLRRREEALAEREAAFAEREQKAQEVRAGSNQFAAAFRAGEVRRVGPSPKVPDRLGWWAAKDMPEARREELRAAWRLTALPVREALAEVSSAALAVEERSQALKEPEVAIEKAKAEAIAALREDFDTLKRAWVRNEATYNVSTSGDWRWWLAEGLTVARKNRLQACVRSVGEMVGFMAQQFEEMVNGVLQYISPSARSEFEAEWSEAVERGYAPEWNGVGDGPGEASGASSSGPSLGMRPSCGKYAKQRLA</sequence>
<name>A0ABR9YGI4_9PROT</name>
<protein>
    <recommendedName>
        <fullName evidence="5">MobA/MobL protein domain-containing protein</fullName>
    </recommendedName>
</protein>
<dbReference type="Proteomes" id="UP000630952">
    <property type="component" value="Unassembled WGS sequence"/>
</dbReference>